<organism evidence="2 3">
    <name type="scientific">Neorhizobium phenanthreniclasticum</name>
    <dbReference type="NCBI Taxonomy" id="3157917"/>
    <lineage>
        <taxon>Bacteria</taxon>
        <taxon>Pseudomonadati</taxon>
        <taxon>Pseudomonadota</taxon>
        <taxon>Alphaproteobacteria</taxon>
        <taxon>Hyphomicrobiales</taxon>
        <taxon>Rhizobiaceae</taxon>
        <taxon>Rhizobium/Agrobacterium group</taxon>
        <taxon>Neorhizobium</taxon>
    </lineage>
</organism>
<comment type="caution">
    <text evidence="2">The sequence shown here is derived from an EMBL/GenBank/DDBJ whole genome shotgun (WGS) entry which is preliminary data.</text>
</comment>
<keyword evidence="1" id="KW-1133">Transmembrane helix</keyword>
<dbReference type="Proteomes" id="UP001496627">
    <property type="component" value="Unassembled WGS sequence"/>
</dbReference>
<keyword evidence="1" id="KW-0812">Transmembrane</keyword>
<evidence type="ECO:0000256" key="1">
    <source>
        <dbReference type="SAM" id="Phobius"/>
    </source>
</evidence>
<keyword evidence="3" id="KW-1185">Reference proteome</keyword>
<accession>A0ABV0M7L1</accession>
<name>A0ABV0M7L1_9HYPH</name>
<evidence type="ECO:0000313" key="3">
    <source>
        <dbReference type="Proteomes" id="UP001496627"/>
    </source>
</evidence>
<protein>
    <submittedName>
        <fullName evidence="2">Uncharacterized protein</fullName>
    </submittedName>
</protein>
<evidence type="ECO:0000313" key="2">
    <source>
        <dbReference type="EMBL" id="MEQ1406954.1"/>
    </source>
</evidence>
<feature type="transmembrane region" description="Helical" evidence="1">
    <location>
        <begin position="18"/>
        <end position="37"/>
    </location>
</feature>
<dbReference type="EMBL" id="JBEAAL010000015">
    <property type="protein sequence ID" value="MEQ1406954.1"/>
    <property type="molecule type" value="Genomic_DNA"/>
</dbReference>
<dbReference type="RefSeq" id="WP_037152202.1">
    <property type="nucleotide sequence ID" value="NZ_JBEAAL010000015.1"/>
</dbReference>
<sequence>MHIEDFGMQLRRFIMSRLVFWLLVAMVLMVLAILLLLPSQQYGLRNQESDSIIWPDKRGELQR</sequence>
<proteinExistence type="predicted"/>
<gene>
    <name evidence="2" type="ORF">ABK249_18660</name>
</gene>
<reference evidence="2 3" key="1">
    <citation type="submission" date="2024-05" db="EMBL/GenBank/DDBJ databases">
        <title>Neorhizobium sp. Rsf11, a plant growth promoting and heavy metal resistant PAH-degrader.</title>
        <authorList>
            <person name="Golubev S.N."/>
            <person name="Muratova A.Y."/>
            <person name="Markelova M.I."/>
        </authorList>
    </citation>
    <scope>NUCLEOTIDE SEQUENCE [LARGE SCALE GENOMIC DNA]</scope>
    <source>
        <strain evidence="2 3">Rsf11</strain>
    </source>
</reference>
<keyword evidence="1" id="KW-0472">Membrane</keyword>